<dbReference type="Proteomes" id="UP000036780">
    <property type="component" value="Unassembled WGS sequence"/>
</dbReference>
<feature type="transmembrane region" description="Helical" evidence="1">
    <location>
        <begin position="235"/>
        <end position="256"/>
    </location>
</feature>
<organism evidence="4 5">
    <name type="scientific">Virgibacillus pantothenticus</name>
    <dbReference type="NCBI Taxonomy" id="1473"/>
    <lineage>
        <taxon>Bacteria</taxon>
        <taxon>Bacillati</taxon>
        <taxon>Bacillota</taxon>
        <taxon>Bacilli</taxon>
        <taxon>Bacillales</taxon>
        <taxon>Bacillaceae</taxon>
        <taxon>Virgibacillus</taxon>
    </lineage>
</organism>
<comment type="caution">
    <text evidence="4">The sequence shown here is derived from an EMBL/GenBank/DDBJ whole genome shotgun (WGS) entry which is preliminary data.</text>
</comment>
<feature type="transmembrane region" description="Helical" evidence="1">
    <location>
        <begin position="80"/>
        <end position="100"/>
    </location>
</feature>
<dbReference type="PANTHER" id="PTHR37810">
    <property type="entry name" value="IMMUNITY PROTEIN SDPI"/>
    <property type="match status" value="1"/>
</dbReference>
<dbReference type="InterPro" id="IPR012867">
    <property type="entry name" value="DUF1648"/>
</dbReference>
<sequence>MNAILAITFIPLFIVFIFTPYLTRKTESFGVSIPEEIYVSTELKQLRKQYAITTTIVSMIVFLIFFFSPTSMMEEKKVGIFLPTVIIGYIIIEFFIYLYFHRTMKLKKQTANWTNEKTEKILIHTKFRNQQLRYSHKWFIIPFIISIVTITLSYFWYDQFPDQLPINFDFLGEATNFISKSYLSILALPLSQFLLTGLFFAINVLIGNVKQQISAENPNKSLQQNVVFRKRWSSYMIISSILLTIWLSMAQFILLIPEGQLLFTIASITIQGLLLLGVIYLAFSTGQGGSRVKFPDERNEQVIDRDNDKYWKLGQFYVNKNDPALFLEKRFGIGWTINLGKPLSWIIIFITLLVVFGLILLTR</sequence>
<proteinExistence type="predicted"/>
<evidence type="ECO:0000313" key="5">
    <source>
        <dbReference type="Proteomes" id="UP000036780"/>
    </source>
</evidence>
<reference evidence="5" key="1">
    <citation type="submission" date="2015-07" db="EMBL/GenBank/DDBJ databases">
        <title>Fjat-10053 dsm26.</title>
        <authorList>
            <person name="Liu B."/>
            <person name="Wang J."/>
            <person name="Zhu Y."/>
            <person name="Liu G."/>
            <person name="Chen Q."/>
            <person name="Chen Z."/>
            <person name="Lan J."/>
            <person name="Che J."/>
            <person name="Ge C."/>
            <person name="Shi H."/>
            <person name="Pan Z."/>
            <person name="Liu X."/>
        </authorList>
    </citation>
    <scope>NUCLEOTIDE SEQUENCE [LARGE SCALE GENOMIC DNA]</scope>
    <source>
        <strain evidence="5">DSM 26</strain>
    </source>
</reference>
<feature type="domain" description="DUF5808" evidence="3">
    <location>
        <begin position="320"/>
        <end position="345"/>
    </location>
</feature>
<feature type="domain" description="DUF1648" evidence="2">
    <location>
        <begin position="144"/>
        <end position="190"/>
    </location>
</feature>
<evidence type="ECO:0000313" key="4">
    <source>
        <dbReference type="EMBL" id="KNE22521.1"/>
    </source>
</evidence>
<keyword evidence="1" id="KW-1133">Transmembrane helix</keyword>
<dbReference type="Pfam" id="PF07853">
    <property type="entry name" value="DUF1648"/>
    <property type="match status" value="1"/>
</dbReference>
<dbReference type="AlphaFoldDB" id="A0A0L0QVD8"/>
<evidence type="ECO:0008006" key="6">
    <source>
        <dbReference type="Google" id="ProtNLM"/>
    </source>
</evidence>
<dbReference type="RefSeq" id="WP_050349999.1">
    <property type="nucleotide sequence ID" value="NZ_BOSN01000006.1"/>
</dbReference>
<keyword evidence="1" id="KW-0812">Transmembrane</keyword>
<dbReference type="PATRIC" id="fig|1473.5.peg.3448"/>
<dbReference type="Pfam" id="PF19124">
    <property type="entry name" value="DUF5808"/>
    <property type="match status" value="1"/>
</dbReference>
<feature type="transmembrane region" description="Helical" evidence="1">
    <location>
        <begin position="50"/>
        <end position="68"/>
    </location>
</feature>
<feature type="transmembrane region" description="Helical" evidence="1">
    <location>
        <begin position="262"/>
        <end position="283"/>
    </location>
</feature>
<dbReference type="GO" id="GO:0009636">
    <property type="term" value="P:response to toxic substance"/>
    <property type="evidence" value="ECO:0007669"/>
    <property type="project" value="TreeGrafter"/>
</dbReference>
<keyword evidence="5" id="KW-1185">Reference proteome</keyword>
<dbReference type="GeneID" id="66869431"/>
<feature type="transmembrane region" description="Helical" evidence="1">
    <location>
        <begin position="343"/>
        <end position="361"/>
    </location>
</feature>
<dbReference type="PIRSF" id="PIRSF032908">
    <property type="entry name" value="UCP032908"/>
    <property type="match status" value="1"/>
</dbReference>
<feature type="transmembrane region" description="Helical" evidence="1">
    <location>
        <begin position="6"/>
        <end position="23"/>
    </location>
</feature>
<gene>
    <name evidence="4" type="ORF">AFK71_02585</name>
</gene>
<dbReference type="PANTHER" id="PTHR37810:SF9">
    <property type="entry name" value="MEMBRANE PROTEIN"/>
    <property type="match status" value="1"/>
</dbReference>
<evidence type="ECO:0000259" key="2">
    <source>
        <dbReference type="Pfam" id="PF07853"/>
    </source>
</evidence>
<protein>
    <recommendedName>
        <fullName evidence="6">DUF1648 domain-containing protein</fullName>
    </recommendedName>
</protein>
<dbReference type="InterPro" id="IPR014574">
    <property type="entry name" value="UCP032908"/>
</dbReference>
<feature type="transmembrane region" description="Helical" evidence="1">
    <location>
        <begin position="182"/>
        <end position="206"/>
    </location>
</feature>
<feature type="transmembrane region" description="Helical" evidence="1">
    <location>
        <begin position="138"/>
        <end position="157"/>
    </location>
</feature>
<evidence type="ECO:0000259" key="3">
    <source>
        <dbReference type="Pfam" id="PF19124"/>
    </source>
</evidence>
<dbReference type="EMBL" id="LGTO01000002">
    <property type="protein sequence ID" value="KNE22521.1"/>
    <property type="molecule type" value="Genomic_DNA"/>
</dbReference>
<accession>A0A0L0QVD8</accession>
<dbReference type="InterPro" id="IPR043831">
    <property type="entry name" value="DUF5808"/>
</dbReference>
<name>A0A0L0QVD8_VIRPA</name>
<dbReference type="OrthoDB" id="157646at2"/>
<evidence type="ECO:0000256" key="1">
    <source>
        <dbReference type="SAM" id="Phobius"/>
    </source>
</evidence>
<keyword evidence="1" id="KW-0472">Membrane</keyword>